<feature type="compositionally biased region" description="Low complexity" evidence="1">
    <location>
        <begin position="225"/>
        <end position="236"/>
    </location>
</feature>
<accession>A0A4C1ZIB3</accession>
<name>A0A4C1ZIB3_EUMVA</name>
<feature type="region of interest" description="Disordered" evidence="1">
    <location>
        <begin position="223"/>
        <end position="244"/>
    </location>
</feature>
<dbReference type="Proteomes" id="UP000299102">
    <property type="component" value="Unassembled WGS sequence"/>
</dbReference>
<gene>
    <name evidence="2" type="ORF">EVAR_86545_1</name>
</gene>
<keyword evidence="3" id="KW-1185">Reference proteome</keyword>
<comment type="caution">
    <text evidence="2">The sequence shown here is derived from an EMBL/GenBank/DDBJ whole genome shotgun (WGS) entry which is preliminary data.</text>
</comment>
<dbReference type="AlphaFoldDB" id="A0A4C1ZIB3"/>
<evidence type="ECO:0000313" key="3">
    <source>
        <dbReference type="Proteomes" id="UP000299102"/>
    </source>
</evidence>
<organism evidence="2 3">
    <name type="scientific">Eumeta variegata</name>
    <name type="common">Bagworm moth</name>
    <name type="synonym">Eumeta japonica</name>
    <dbReference type="NCBI Taxonomy" id="151549"/>
    <lineage>
        <taxon>Eukaryota</taxon>
        <taxon>Metazoa</taxon>
        <taxon>Ecdysozoa</taxon>
        <taxon>Arthropoda</taxon>
        <taxon>Hexapoda</taxon>
        <taxon>Insecta</taxon>
        <taxon>Pterygota</taxon>
        <taxon>Neoptera</taxon>
        <taxon>Endopterygota</taxon>
        <taxon>Lepidoptera</taxon>
        <taxon>Glossata</taxon>
        <taxon>Ditrysia</taxon>
        <taxon>Tineoidea</taxon>
        <taxon>Psychidae</taxon>
        <taxon>Oiketicinae</taxon>
        <taxon>Eumeta</taxon>
    </lineage>
</organism>
<evidence type="ECO:0000256" key="1">
    <source>
        <dbReference type="SAM" id="MobiDB-lite"/>
    </source>
</evidence>
<proteinExistence type="predicted"/>
<evidence type="ECO:0000313" key="2">
    <source>
        <dbReference type="EMBL" id="GBP87508.1"/>
    </source>
</evidence>
<reference evidence="2 3" key="1">
    <citation type="journal article" date="2019" name="Commun. Biol.">
        <title>The bagworm genome reveals a unique fibroin gene that provides high tensile strength.</title>
        <authorList>
            <person name="Kono N."/>
            <person name="Nakamura H."/>
            <person name="Ohtoshi R."/>
            <person name="Tomita M."/>
            <person name="Numata K."/>
            <person name="Arakawa K."/>
        </authorList>
    </citation>
    <scope>NUCLEOTIDE SEQUENCE [LARGE SCALE GENOMIC DNA]</scope>
</reference>
<sequence>MTVGNFLRMCPGWHETCSISVNPLESILNIWIEIRSGEADSRDLRVERCGEETRLCASCTALVQAPLSMLSATGDLLVALQVIFSRYDAEPNLLCKALQKFENFLNSKGEDEEYEQETIAVLKQIKRARNSSQWIGKEARLFHRNVLRFLDFVQIGIVISSSMGIESGTGNRIESRALARNARERFWIATRRFWAVFTDMTHHTGLRALVNPVLSATEKRARNELTPLPAPAASTAKRTPEAHLTNAQQCASFPALSGSMESLNAVEWENDGHTLHPTVNLYASIEAPPPWLQP</sequence>
<protein>
    <submittedName>
        <fullName evidence="2">Uncharacterized protein</fullName>
    </submittedName>
</protein>
<dbReference type="EMBL" id="BGZK01001866">
    <property type="protein sequence ID" value="GBP87508.1"/>
    <property type="molecule type" value="Genomic_DNA"/>
</dbReference>